<dbReference type="Proteomes" id="UP000035489">
    <property type="component" value="Unassembled WGS sequence"/>
</dbReference>
<protein>
    <submittedName>
        <fullName evidence="2">Uncharacterized protein</fullName>
    </submittedName>
</protein>
<name>A0A0H1R758_9HYPH</name>
<keyword evidence="1" id="KW-0812">Transmembrane</keyword>
<organism evidence="2 3">
    <name type="scientific">Microvirga vignae</name>
    <dbReference type="NCBI Taxonomy" id="1225564"/>
    <lineage>
        <taxon>Bacteria</taxon>
        <taxon>Pseudomonadati</taxon>
        <taxon>Pseudomonadota</taxon>
        <taxon>Alphaproteobacteria</taxon>
        <taxon>Hyphomicrobiales</taxon>
        <taxon>Methylobacteriaceae</taxon>
        <taxon>Microvirga</taxon>
    </lineage>
</organism>
<evidence type="ECO:0000313" key="3">
    <source>
        <dbReference type="Proteomes" id="UP000035489"/>
    </source>
</evidence>
<feature type="transmembrane region" description="Helical" evidence="1">
    <location>
        <begin position="42"/>
        <end position="64"/>
    </location>
</feature>
<reference evidence="2 3" key="1">
    <citation type="submission" date="2015-05" db="EMBL/GenBank/DDBJ databases">
        <title>Draft genome sequence of Microvirga vignae strain BR3299, a novel nitrogen fixing bacteria isolated from Brazil semi-aired region.</title>
        <authorList>
            <person name="Zilli J.E."/>
            <person name="Passos S.R."/>
            <person name="Leite J."/>
            <person name="Baldani J.I."/>
            <person name="Xavier G.R."/>
            <person name="Rumjaneck N.G."/>
            <person name="Simoes-Araujo J.L."/>
        </authorList>
    </citation>
    <scope>NUCLEOTIDE SEQUENCE [LARGE SCALE GENOMIC DNA]</scope>
    <source>
        <strain evidence="2 3">BR3299</strain>
    </source>
</reference>
<evidence type="ECO:0000256" key="1">
    <source>
        <dbReference type="SAM" id="Phobius"/>
    </source>
</evidence>
<gene>
    <name evidence="2" type="ORF">AA309_22640</name>
</gene>
<accession>A0A0H1R758</accession>
<sequence length="71" mass="7654">MKQLFPAFPELPSSALSKAPLNHDPRNPLVNDFRIFLDPGSLVALSLSLLLLACAGGVILYANFKYGISPI</sequence>
<keyword evidence="1" id="KW-0472">Membrane</keyword>
<dbReference type="AlphaFoldDB" id="A0A0H1R758"/>
<keyword evidence="1" id="KW-1133">Transmembrane helix</keyword>
<dbReference type="PATRIC" id="fig|1225564.3.peg.5912"/>
<evidence type="ECO:0000313" key="2">
    <source>
        <dbReference type="EMBL" id="KLK90983.1"/>
    </source>
</evidence>
<keyword evidence="3" id="KW-1185">Reference proteome</keyword>
<dbReference type="RefSeq" id="WP_047191295.1">
    <property type="nucleotide sequence ID" value="NZ_LCYG01000062.1"/>
</dbReference>
<dbReference type="EMBL" id="LCYG01000062">
    <property type="protein sequence ID" value="KLK90983.1"/>
    <property type="molecule type" value="Genomic_DNA"/>
</dbReference>
<proteinExistence type="predicted"/>
<comment type="caution">
    <text evidence="2">The sequence shown here is derived from an EMBL/GenBank/DDBJ whole genome shotgun (WGS) entry which is preliminary data.</text>
</comment>